<comment type="caution">
    <text evidence="3">The sequence shown here is derived from an EMBL/GenBank/DDBJ whole genome shotgun (WGS) entry which is preliminary data.</text>
</comment>
<keyword evidence="2" id="KW-1133">Transmembrane helix</keyword>
<evidence type="ECO:0000313" key="3">
    <source>
        <dbReference type="EMBL" id="PIC29889.1"/>
    </source>
</evidence>
<dbReference type="AlphaFoldDB" id="A0A2G5TRF3"/>
<gene>
    <name evidence="3" type="primary">Cnig_chr_V.g21317</name>
    <name evidence="3" type="ORF">B9Z55_021317</name>
</gene>
<feature type="transmembrane region" description="Helical" evidence="2">
    <location>
        <begin position="12"/>
        <end position="35"/>
    </location>
</feature>
<evidence type="ECO:0000256" key="2">
    <source>
        <dbReference type="SAM" id="Phobius"/>
    </source>
</evidence>
<evidence type="ECO:0000256" key="1">
    <source>
        <dbReference type="SAM" id="MobiDB-lite"/>
    </source>
</evidence>
<sequence>MNLEVSNLPKFLSFITVSIFFLITLFVFLAVFYTCKHYNQTLEFLRCSISMKPENVQISARRRQILMNLGEFDDFPMLLEIPRVLTLSSEDPPPEYMEAVDLPPPKYENIV</sequence>
<name>A0A2G5TRF3_9PELO</name>
<reference evidence="4" key="1">
    <citation type="submission" date="2017-10" db="EMBL/GenBank/DDBJ databases">
        <title>Rapid genome shrinkage in a self-fertile nematode reveals novel sperm competition proteins.</title>
        <authorList>
            <person name="Yin D."/>
            <person name="Schwarz E.M."/>
            <person name="Thomas C.G."/>
            <person name="Felde R.L."/>
            <person name="Korf I.F."/>
            <person name="Cutter A.D."/>
            <person name="Schartner C.M."/>
            <person name="Ralston E.J."/>
            <person name="Meyer B.J."/>
            <person name="Haag E.S."/>
        </authorList>
    </citation>
    <scope>NUCLEOTIDE SEQUENCE [LARGE SCALE GENOMIC DNA]</scope>
    <source>
        <strain evidence="4">JU1422</strain>
    </source>
</reference>
<evidence type="ECO:0000313" key="4">
    <source>
        <dbReference type="Proteomes" id="UP000230233"/>
    </source>
</evidence>
<keyword evidence="2" id="KW-0812">Transmembrane</keyword>
<keyword evidence="2" id="KW-0472">Membrane</keyword>
<keyword evidence="4" id="KW-1185">Reference proteome</keyword>
<feature type="region of interest" description="Disordered" evidence="1">
    <location>
        <begin position="90"/>
        <end position="111"/>
    </location>
</feature>
<dbReference type="Proteomes" id="UP000230233">
    <property type="component" value="Chromosome V"/>
</dbReference>
<protein>
    <submittedName>
        <fullName evidence="3">Uncharacterized protein</fullName>
    </submittedName>
</protein>
<proteinExistence type="predicted"/>
<dbReference type="EMBL" id="PDUG01000005">
    <property type="protein sequence ID" value="PIC29889.1"/>
    <property type="molecule type" value="Genomic_DNA"/>
</dbReference>
<accession>A0A2G5TRF3</accession>
<organism evidence="3 4">
    <name type="scientific">Caenorhabditis nigoni</name>
    <dbReference type="NCBI Taxonomy" id="1611254"/>
    <lineage>
        <taxon>Eukaryota</taxon>
        <taxon>Metazoa</taxon>
        <taxon>Ecdysozoa</taxon>
        <taxon>Nematoda</taxon>
        <taxon>Chromadorea</taxon>
        <taxon>Rhabditida</taxon>
        <taxon>Rhabditina</taxon>
        <taxon>Rhabditomorpha</taxon>
        <taxon>Rhabditoidea</taxon>
        <taxon>Rhabditidae</taxon>
        <taxon>Peloderinae</taxon>
        <taxon>Caenorhabditis</taxon>
    </lineage>
</organism>
<feature type="compositionally biased region" description="Pro residues" evidence="1">
    <location>
        <begin position="102"/>
        <end position="111"/>
    </location>
</feature>